<organism evidence="2 3">
    <name type="scientific">Onychostoma macrolepis</name>
    <dbReference type="NCBI Taxonomy" id="369639"/>
    <lineage>
        <taxon>Eukaryota</taxon>
        <taxon>Metazoa</taxon>
        <taxon>Chordata</taxon>
        <taxon>Craniata</taxon>
        <taxon>Vertebrata</taxon>
        <taxon>Euteleostomi</taxon>
        <taxon>Actinopterygii</taxon>
        <taxon>Neopterygii</taxon>
        <taxon>Teleostei</taxon>
        <taxon>Ostariophysi</taxon>
        <taxon>Cypriniformes</taxon>
        <taxon>Cyprinidae</taxon>
        <taxon>Acrossocheilinae</taxon>
        <taxon>Onychostoma</taxon>
    </lineage>
</organism>
<dbReference type="AlphaFoldDB" id="A0A7J6D4K5"/>
<feature type="region of interest" description="Disordered" evidence="1">
    <location>
        <begin position="51"/>
        <end position="124"/>
    </location>
</feature>
<evidence type="ECO:0000313" key="3">
    <source>
        <dbReference type="Proteomes" id="UP000579812"/>
    </source>
</evidence>
<comment type="caution">
    <text evidence="2">The sequence shown here is derived from an EMBL/GenBank/DDBJ whole genome shotgun (WGS) entry which is preliminary data.</text>
</comment>
<name>A0A7J6D4K5_9TELE</name>
<reference evidence="2 3" key="1">
    <citation type="submission" date="2020-04" db="EMBL/GenBank/DDBJ databases">
        <title>Chromosome-level genome assembly of a cyprinid fish Onychostoma macrolepis by integration of Nanopore Sequencing, Bionano and Hi-C technology.</title>
        <authorList>
            <person name="Wang D."/>
        </authorList>
    </citation>
    <scope>NUCLEOTIDE SEQUENCE [LARGE SCALE GENOMIC DNA]</scope>
    <source>
        <strain evidence="2">SWU-2019</strain>
        <tissue evidence="2">Muscle</tissue>
    </source>
</reference>
<feature type="compositionally biased region" description="Basic and acidic residues" evidence="1">
    <location>
        <begin position="79"/>
        <end position="95"/>
    </location>
</feature>
<proteinExistence type="predicted"/>
<dbReference type="Proteomes" id="UP000579812">
    <property type="component" value="Unassembled WGS sequence"/>
</dbReference>
<gene>
    <name evidence="2" type="ORF">G5714_004391</name>
</gene>
<keyword evidence="3" id="KW-1185">Reference proteome</keyword>
<sequence length="124" mass="13386">MSDVDAGLPVGSCTCRPQVRLIHSMPCVLISRRMSREPPCRTSKTLFICQAKRTHSSGDGGNSGPPGQGLNDAAPLTADRAHPSQHDEHTVELRFEPSLTGRPKTHTSGRWGLPMHAKPLPQSS</sequence>
<protein>
    <submittedName>
        <fullName evidence="2">Uncharacterized protein</fullName>
    </submittedName>
</protein>
<feature type="compositionally biased region" description="Gly residues" evidence="1">
    <location>
        <begin position="58"/>
        <end position="67"/>
    </location>
</feature>
<evidence type="ECO:0000256" key="1">
    <source>
        <dbReference type="SAM" id="MobiDB-lite"/>
    </source>
</evidence>
<dbReference type="EMBL" id="JAAMOB010000004">
    <property type="protein sequence ID" value="KAF4114168.1"/>
    <property type="molecule type" value="Genomic_DNA"/>
</dbReference>
<accession>A0A7J6D4K5</accession>
<evidence type="ECO:0000313" key="2">
    <source>
        <dbReference type="EMBL" id="KAF4114168.1"/>
    </source>
</evidence>